<protein>
    <submittedName>
        <fullName evidence="1">Uncharacterized protein</fullName>
    </submittedName>
</protein>
<gene>
    <name evidence="1" type="ORF">GCM10007047_16130</name>
</gene>
<evidence type="ECO:0000313" key="1">
    <source>
        <dbReference type="EMBL" id="GHC00513.1"/>
    </source>
</evidence>
<dbReference type="RefSeq" id="WP_189513800.1">
    <property type="nucleotide sequence ID" value="NZ_BMXG01000008.1"/>
</dbReference>
<evidence type="ECO:0000313" key="2">
    <source>
        <dbReference type="Proteomes" id="UP000642829"/>
    </source>
</evidence>
<reference evidence="1" key="1">
    <citation type="journal article" date="2014" name="Int. J. Syst. Evol. Microbiol.">
        <title>Complete genome sequence of Corynebacterium casei LMG S-19264T (=DSM 44701T), isolated from a smear-ripened cheese.</title>
        <authorList>
            <consortium name="US DOE Joint Genome Institute (JGI-PGF)"/>
            <person name="Walter F."/>
            <person name="Albersmeier A."/>
            <person name="Kalinowski J."/>
            <person name="Ruckert C."/>
        </authorList>
    </citation>
    <scope>NUCLEOTIDE SEQUENCE</scope>
    <source>
        <strain evidence="1">KCTC 12870</strain>
    </source>
</reference>
<dbReference type="Proteomes" id="UP000642829">
    <property type="component" value="Unassembled WGS sequence"/>
</dbReference>
<dbReference type="EMBL" id="BMXG01000008">
    <property type="protein sequence ID" value="GHC00513.1"/>
    <property type="molecule type" value="Genomic_DNA"/>
</dbReference>
<comment type="caution">
    <text evidence="1">The sequence shown here is derived from an EMBL/GenBank/DDBJ whole genome shotgun (WGS) entry which is preliminary data.</text>
</comment>
<proteinExistence type="predicted"/>
<accession>A0A8J3GDD1</accession>
<keyword evidence="2" id="KW-1185">Reference proteome</keyword>
<dbReference type="AlphaFoldDB" id="A0A8J3GDD1"/>
<reference evidence="1" key="2">
    <citation type="submission" date="2020-09" db="EMBL/GenBank/DDBJ databases">
        <authorList>
            <person name="Sun Q."/>
            <person name="Kim S."/>
        </authorList>
    </citation>
    <scope>NUCLEOTIDE SEQUENCE</scope>
    <source>
        <strain evidence="1">KCTC 12870</strain>
    </source>
</reference>
<sequence>MPATLDTPKARQAPKAKTSPKLADLIDRIDDLGEWPITKCDEANVPLNIVISEPDEFNARWTLLADNFKPRSATIDIETYEVEADNKEDLLALVNEIILPLYRAAVHQLENKGTCFFWSKG</sequence>
<organism evidence="1 2">
    <name type="scientific">Cerasicoccus arenae</name>
    <dbReference type="NCBI Taxonomy" id="424488"/>
    <lineage>
        <taxon>Bacteria</taxon>
        <taxon>Pseudomonadati</taxon>
        <taxon>Verrucomicrobiota</taxon>
        <taxon>Opitutia</taxon>
        <taxon>Puniceicoccales</taxon>
        <taxon>Cerasicoccaceae</taxon>
        <taxon>Cerasicoccus</taxon>
    </lineage>
</organism>
<name>A0A8J3GDD1_9BACT</name>